<accession>A0A6J4KXU4</accession>
<sequence length="195" mass="21174">MVSSGIRDLTVQPNVVPDQPSFISLQADNGFGSPCQFSGGTFSVPAVAGAYQYEWDFEGFTSVTESPFFFVWFNNADLQTISVRARGCAGVSPDQSIQYYVIPSFESPCNQGPILQEALSVSPNPATTEFTLKTSEDYVAAPAQLSNQKTGKVEKSFTISSTSMKVDIRELPAGVYLLTVDGKKDKATKRIMVNK</sequence>
<organism evidence="2">
    <name type="scientific">uncultured Cytophagales bacterium</name>
    <dbReference type="NCBI Taxonomy" id="158755"/>
    <lineage>
        <taxon>Bacteria</taxon>
        <taxon>Pseudomonadati</taxon>
        <taxon>Bacteroidota</taxon>
        <taxon>Sphingobacteriia</taxon>
        <taxon>Sphingobacteriales</taxon>
        <taxon>environmental samples</taxon>
    </lineage>
</organism>
<name>A0A6J4KXU4_9SPHI</name>
<dbReference type="AlphaFoldDB" id="A0A6J4KXU4"/>
<dbReference type="EMBL" id="CADCTQ010000552">
    <property type="protein sequence ID" value="CAA9316975.1"/>
    <property type="molecule type" value="Genomic_DNA"/>
</dbReference>
<reference evidence="2" key="1">
    <citation type="submission" date="2020-02" db="EMBL/GenBank/DDBJ databases">
        <authorList>
            <person name="Meier V. D."/>
        </authorList>
    </citation>
    <scope>NUCLEOTIDE SEQUENCE</scope>
    <source>
        <strain evidence="2">AVDCRST_MAG56</strain>
    </source>
</reference>
<dbReference type="InterPro" id="IPR026444">
    <property type="entry name" value="Secre_tail"/>
</dbReference>
<evidence type="ECO:0000259" key="1">
    <source>
        <dbReference type="Pfam" id="PF18962"/>
    </source>
</evidence>
<dbReference type="Pfam" id="PF18962">
    <property type="entry name" value="Por_Secre_tail"/>
    <property type="match status" value="1"/>
</dbReference>
<evidence type="ECO:0000313" key="2">
    <source>
        <dbReference type="EMBL" id="CAA9316975.1"/>
    </source>
</evidence>
<protein>
    <recommendedName>
        <fullName evidence="1">Secretion system C-terminal sorting domain-containing protein</fullName>
    </recommendedName>
</protein>
<gene>
    <name evidence="2" type="ORF">AVDCRST_MAG56-6694</name>
</gene>
<dbReference type="NCBIfam" id="TIGR04183">
    <property type="entry name" value="Por_Secre_tail"/>
    <property type="match status" value="1"/>
</dbReference>
<feature type="domain" description="Secretion system C-terminal sorting" evidence="1">
    <location>
        <begin position="122"/>
        <end position="193"/>
    </location>
</feature>
<proteinExistence type="predicted"/>